<sequence>MAKAKNQNTVGSYYQTVVDSFWKLTQGQDGQKVDSMEALIVKLETLTHLRRDQLAQVAILFFGLYFVLSALDGVLYAAFGVCYPLYLTVNAWRAQPEPVVDGEYENVTNGFDNMDQMRHWVAYWATYAVISQIDWIGTALTGHVYLFVKTAFLVYLYLPQTSGALTVFEAFIKPSTIAVGQTIASSVSKYRTVPE</sequence>
<proteinExistence type="inferred from homology"/>
<keyword evidence="3 6" id="KW-0812">Transmembrane</keyword>
<keyword evidence="7" id="KW-1185">Reference proteome</keyword>
<evidence type="ECO:0000256" key="5">
    <source>
        <dbReference type="ARBA" id="ARBA00023136"/>
    </source>
</evidence>
<evidence type="ECO:0000313" key="8">
    <source>
        <dbReference type="WBParaSite" id="Pan_g6805.t1"/>
    </source>
</evidence>
<evidence type="ECO:0000256" key="1">
    <source>
        <dbReference type="ARBA" id="ARBA00004141"/>
    </source>
</evidence>
<dbReference type="Proteomes" id="UP000492821">
    <property type="component" value="Unassembled WGS sequence"/>
</dbReference>
<name>A0A7E4W2R5_PANRE</name>
<reference evidence="7" key="1">
    <citation type="journal article" date="2013" name="Genetics">
        <title>The draft genome and transcriptome of Panagrellus redivivus are shaped by the harsh demands of a free-living lifestyle.</title>
        <authorList>
            <person name="Srinivasan J."/>
            <person name="Dillman A.R."/>
            <person name="Macchietto M.G."/>
            <person name="Heikkinen L."/>
            <person name="Lakso M."/>
            <person name="Fracchia K.M."/>
            <person name="Antoshechkin I."/>
            <person name="Mortazavi A."/>
            <person name="Wong G."/>
            <person name="Sternberg P.W."/>
        </authorList>
    </citation>
    <scope>NUCLEOTIDE SEQUENCE [LARGE SCALE GENOMIC DNA]</scope>
    <source>
        <strain evidence="7">MT8872</strain>
    </source>
</reference>
<accession>A0A7E4W2R5</accession>
<dbReference type="Pfam" id="PF03134">
    <property type="entry name" value="TB2_DP1_HVA22"/>
    <property type="match status" value="1"/>
</dbReference>
<evidence type="ECO:0000256" key="3">
    <source>
        <dbReference type="ARBA" id="ARBA00022692"/>
    </source>
</evidence>
<evidence type="ECO:0000313" key="7">
    <source>
        <dbReference type="Proteomes" id="UP000492821"/>
    </source>
</evidence>
<protein>
    <recommendedName>
        <fullName evidence="6">Receptor expression-enhancing protein</fullName>
    </recommendedName>
</protein>
<dbReference type="AlphaFoldDB" id="A0A7E4W2R5"/>
<evidence type="ECO:0000256" key="4">
    <source>
        <dbReference type="ARBA" id="ARBA00022989"/>
    </source>
</evidence>
<feature type="transmembrane region" description="Helical" evidence="6">
    <location>
        <begin position="121"/>
        <end position="148"/>
    </location>
</feature>
<evidence type="ECO:0000256" key="6">
    <source>
        <dbReference type="RuleBase" id="RU362006"/>
    </source>
</evidence>
<dbReference type="PANTHER" id="PTHR12300:SF161">
    <property type="entry name" value="RECEPTOR EXPRESSION-ENHANCING PROTEIN"/>
    <property type="match status" value="1"/>
</dbReference>
<keyword evidence="5 6" id="KW-0472">Membrane</keyword>
<feature type="transmembrane region" description="Helical" evidence="6">
    <location>
        <begin position="57"/>
        <end position="86"/>
    </location>
</feature>
<dbReference type="GO" id="GO:0016020">
    <property type="term" value="C:membrane"/>
    <property type="evidence" value="ECO:0007669"/>
    <property type="project" value="UniProtKB-SubCell"/>
</dbReference>
<evidence type="ECO:0000256" key="2">
    <source>
        <dbReference type="ARBA" id="ARBA00008573"/>
    </source>
</evidence>
<organism evidence="7 8">
    <name type="scientific">Panagrellus redivivus</name>
    <name type="common">Microworm</name>
    <dbReference type="NCBI Taxonomy" id="6233"/>
    <lineage>
        <taxon>Eukaryota</taxon>
        <taxon>Metazoa</taxon>
        <taxon>Ecdysozoa</taxon>
        <taxon>Nematoda</taxon>
        <taxon>Chromadorea</taxon>
        <taxon>Rhabditida</taxon>
        <taxon>Tylenchina</taxon>
        <taxon>Panagrolaimomorpha</taxon>
        <taxon>Panagrolaimoidea</taxon>
        <taxon>Panagrolaimidae</taxon>
        <taxon>Panagrellus</taxon>
    </lineage>
</organism>
<comment type="subcellular location">
    <subcellularLocation>
        <location evidence="1 6">Membrane</location>
        <topology evidence="1 6">Multi-pass membrane protein</topology>
    </subcellularLocation>
</comment>
<dbReference type="PANTHER" id="PTHR12300">
    <property type="entry name" value="HVA22-LIKE PROTEINS"/>
    <property type="match status" value="1"/>
</dbReference>
<comment type="similarity">
    <text evidence="2 6">Belongs to the DP1 family.</text>
</comment>
<reference evidence="8" key="2">
    <citation type="submission" date="2020-10" db="UniProtKB">
        <authorList>
            <consortium name="WormBaseParasite"/>
        </authorList>
    </citation>
    <scope>IDENTIFICATION</scope>
</reference>
<keyword evidence="4 6" id="KW-1133">Transmembrane helix</keyword>
<dbReference type="InterPro" id="IPR004345">
    <property type="entry name" value="TB2_DP1_HVA22"/>
</dbReference>
<dbReference type="WBParaSite" id="Pan_g6805.t1">
    <property type="protein sequence ID" value="Pan_g6805.t1"/>
    <property type="gene ID" value="Pan_g6805"/>
</dbReference>